<gene>
    <name evidence="3" type="ORF">HDID_LOCUS10284</name>
</gene>
<keyword evidence="1" id="KW-0723">Serine/threonine-protein kinase</keyword>
<keyword evidence="1" id="KW-0418">Kinase</keyword>
<reference evidence="3 4" key="2">
    <citation type="submission" date="2018-11" db="EMBL/GenBank/DDBJ databases">
        <authorList>
            <consortium name="Pathogen Informatics"/>
        </authorList>
    </citation>
    <scope>NUCLEOTIDE SEQUENCE [LARGE SCALE GENOMIC DNA]</scope>
</reference>
<dbReference type="GO" id="GO:0031929">
    <property type="term" value="P:TOR signaling"/>
    <property type="evidence" value="ECO:0007669"/>
    <property type="project" value="TreeGrafter"/>
</dbReference>
<dbReference type="GO" id="GO:0004674">
    <property type="term" value="F:protein serine/threonine kinase activity"/>
    <property type="evidence" value="ECO:0007669"/>
    <property type="project" value="UniProtKB-KW"/>
</dbReference>
<dbReference type="SUPFAM" id="SSF48371">
    <property type="entry name" value="ARM repeat"/>
    <property type="match status" value="2"/>
</dbReference>
<dbReference type="InterPro" id="IPR016024">
    <property type="entry name" value="ARM-type_fold"/>
</dbReference>
<comment type="similarity">
    <text evidence="1">Belongs to the PI3/PI4-kinase family.</text>
</comment>
<dbReference type="PANTHER" id="PTHR11139">
    <property type="entry name" value="ATAXIA TELANGIECTASIA MUTATED ATM -RELATED"/>
    <property type="match status" value="1"/>
</dbReference>
<dbReference type="Gene3D" id="1.25.10.10">
    <property type="entry name" value="Leucine-rich Repeat Variant"/>
    <property type="match status" value="3"/>
</dbReference>
<dbReference type="GO" id="GO:0031931">
    <property type="term" value="C:TORC1 complex"/>
    <property type="evidence" value="ECO:0007669"/>
    <property type="project" value="TreeGrafter"/>
</dbReference>
<sequence length="2081" mass="227266">MENLVNRYLDGLKSTSNETRLSTVSDLRQFIASDLKEAASSNYAEVIDYLCGELNEMLNGNDGNEKKGAILAIGCLAEVDFAALSPYYSKFIASLNSLNHLGDLQLIVLSARLLGEFGLLLPNEFAENQIRHACDSIKSGSLSFSQKEFNILMLREAALHTPISFYHSITNCLPVLLQCFREKEITLRDLAAMALRSTLAVAAENEIGRRGQKLTVDSEFNVNSFGDQPTRVFTSSSSRPVLRGMGNTPFQRSVSVQQSPSLPSANEPPVVWYTQCVSQLLFPQAKALVLKPSDVNIPPNVYQIYKKMTKEEWAHGSLLILNELLVYANPEFEKLRSFLDSMLEQPIFHAVVTIQTEGETAVLNVGQTQWPVVINPNHQGDISLLPGSIVSALTSSNQVFGDEGVASELLRQQQFRQQRAVPLVSEACQLVLGSNLAKIWELVLSCFSMKHTGVLHLVMKIIPRLVALAKCPPLTDVATHTLRSVARSPEGNESVLVTAVNFLFECVNRDKEKGYALITLGLMTYAAGEEFQKRDYVNKLVEILKNELKLLTESTSAKKKGGILSTAILLTLGLIAKNLGSAATGHIKGLLDTIIGRGLSQPLSITCALVAEHIPEMKRDVQEGLLKRINVILANTTGIGVPGGLPVGAVAGITPGSPTPGTAAGYGHRLSIPSSRLTPLRARHSVVGSPFSQVRTSAVPLPGFPWGEAFSKTSFVAGETDLSGDALTESQLVSVALKTLGNFDFEGYKLASFVRHIAQNFISIKTCGVREIRLEGVRTCLRLMLPLINSANHIPGQMQKELDAVSEVLTKLLIVGISDPDAEVRKCVFSMLDSQFDNFLAQSRHLNSLFVALNDEVFAIRGLVMQCLGRLSDVNPACVQPTLRSVLLKIITDLADSGTAKNKEEAAALVAILAATAPHFVVSYGESLLHVIIPQIRNALPINLRMKLLILRNERLQKAANRSGNGALGHSLDFMTEGSEASLSAALMASQSAAHSAAQAVQAVAAATTRGVGTQLARALANASKGSNMPNSAQTTAVCARAVVAANQAAHAATVAARIIGSAIGRLGKNVMTVYEDLSAIHSSSFNTMSRLDGCGLDLLISDPDETLPGTNQEFMAAAASVTSIEHPTDVLTKNATLGTLESLRPGEIAGLLPNADFLKTSGAFGRRIVENSNSIWREPKAFVVALFSALAHISSVCPHAVVHLMDDLIPILTYMLQDPTCHAKRSIAAWAFGVLVSNTGYVVRPYMKHPDLMEFLFGMLRRVESKSIQSEIVRLLGLIGAVDPFKLKVSMGMYDYIQETDTAVSQHDVAESRDVDITQSELLVNICWENREESFAGYALSALINILREPGMRANWDHVVQVIANVLESFNQRSILCLHQVMAELFKCLRGLHENKARFYGFILDRVGKRQSKNGTEGGLSHNLPAIKLQEAITYHMGTIMQIIGPFAKEFVNEIVDIITTYWNCSSSPIVQNNCIRLTGITARAIKTDFRPSMPRLIPCILRSLKQDMIDENLIAVCNLISDLGSLLDGHLHIIMPALMSIVSNLDEAAYEHLLQTAVEAGATKIAQSATSTTAPSSVPVGALPGSIPVSQPVGSAAQAFSSSCSPESVEVMSAASPNFLDENFMMGTPVDAMFGDQSNVTMNSTFRALQKAANGPLIPGSLQTRLAALRCMAQITEVLCVESLATNIVQPLCRLLNALYERSVNVMDAKSKLPNPNVALKALYSPCMDVIANLALQMGSGFKCILPVVEVTLKLVNIPHFKYEQALEKVYEEGYKRPNFSAEGQVILQDTHANCTRKADSEKQVKNFTLNSLNLQRAWQSSRLGNPEDWHMWLKTLSIALLRESPSPAIRSCSRLTAIAPQISRLLFNASFMSCWKELLDAEQDDLINTLESVLRLPSAATQSREISQVILNLEEFMAHADKHRSEKAKGFTLLSDSLNIFSSFQFSGKTPRVHLPLSLNLLAERAMKNRAFAKALRYKELEFLDELDKRSEPSPAILASLLAIYDKLQLSEASNGVLLYATKDSRTKLTDEELWYEKLHNWDRAIALCDRKLEDERIKDKTKPILCRLRCLHALGDW</sequence>
<keyword evidence="1" id="KW-0808">Transferase</keyword>
<dbReference type="WBParaSite" id="HDID_0001028601-mRNA-1">
    <property type="protein sequence ID" value="HDID_0001028601-mRNA-1"/>
    <property type="gene ID" value="HDID_0001028601"/>
</dbReference>
<evidence type="ECO:0000259" key="2">
    <source>
        <dbReference type="SMART" id="SM01346"/>
    </source>
</evidence>
<reference evidence="5" key="1">
    <citation type="submission" date="2016-04" db="UniProtKB">
        <authorList>
            <consortium name="WormBaseParasite"/>
        </authorList>
    </citation>
    <scope>IDENTIFICATION</scope>
</reference>
<dbReference type="GO" id="GO:0031932">
    <property type="term" value="C:TORC2 complex"/>
    <property type="evidence" value="ECO:0007669"/>
    <property type="project" value="TreeGrafter"/>
</dbReference>
<evidence type="ECO:0000313" key="3">
    <source>
        <dbReference type="EMBL" id="VDL63030.1"/>
    </source>
</evidence>
<dbReference type="Proteomes" id="UP000274504">
    <property type="component" value="Unassembled WGS sequence"/>
</dbReference>
<keyword evidence="1" id="KW-0547">Nucleotide-binding</keyword>
<dbReference type="Pfam" id="PF11865">
    <property type="entry name" value="mTOR_dom"/>
    <property type="match status" value="1"/>
</dbReference>
<dbReference type="InterPro" id="IPR011989">
    <property type="entry name" value="ARM-like"/>
</dbReference>
<dbReference type="GO" id="GO:0005634">
    <property type="term" value="C:nucleus"/>
    <property type="evidence" value="ECO:0007669"/>
    <property type="project" value="TreeGrafter"/>
</dbReference>
<dbReference type="EMBL" id="UYSG01011603">
    <property type="protein sequence ID" value="VDL63030.1"/>
    <property type="molecule type" value="Genomic_DNA"/>
</dbReference>
<evidence type="ECO:0000313" key="5">
    <source>
        <dbReference type="WBParaSite" id="HDID_0001028601-mRNA-1"/>
    </source>
</evidence>
<dbReference type="InterPro" id="IPR024585">
    <property type="entry name" value="mTOR_dom"/>
</dbReference>
<dbReference type="EC" id="2.7.11.1" evidence="1"/>
<name>A0A158QGA2_HYMDI</name>
<proteinExistence type="inferred from homology"/>
<dbReference type="SMART" id="SM01346">
    <property type="entry name" value="DUF3385"/>
    <property type="match status" value="1"/>
</dbReference>
<comment type="catalytic activity">
    <reaction evidence="1">
        <text>L-threonyl-[protein] + ATP = O-phospho-L-threonyl-[protein] + ADP + H(+)</text>
        <dbReference type="Rhea" id="RHEA:46608"/>
        <dbReference type="Rhea" id="RHEA-COMP:11060"/>
        <dbReference type="Rhea" id="RHEA-COMP:11605"/>
        <dbReference type="ChEBI" id="CHEBI:15378"/>
        <dbReference type="ChEBI" id="CHEBI:30013"/>
        <dbReference type="ChEBI" id="CHEBI:30616"/>
        <dbReference type="ChEBI" id="CHEBI:61977"/>
        <dbReference type="ChEBI" id="CHEBI:456216"/>
        <dbReference type="EC" id="2.7.11.1"/>
    </reaction>
</comment>
<accession>A0A158QGA2</accession>
<evidence type="ECO:0000256" key="1">
    <source>
        <dbReference type="RuleBase" id="RU364109"/>
    </source>
</evidence>
<dbReference type="PANTHER" id="PTHR11139:SF9">
    <property type="entry name" value="SERINE_THREONINE-PROTEIN KINASE MTOR"/>
    <property type="match status" value="1"/>
</dbReference>
<dbReference type="GO" id="GO:0005737">
    <property type="term" value="C:cytoplasm"/>
    <property type="evidence" value="ECO:0007669"/>
    <property type="project" value="TreeGrafter"/>
</dbReference>
<keyword evidence="1" id="KW-0067">ATP-binding</keyword>
<feature type="domain" description="Serine/threonine-protein kinase mTOR" evidence="2">
    <location>
        <begin position="1243"/>
        <end position="1410"/>
    </location>
</feature>
<protein>
    <recommendedName>
        <fullName evidence="1">Serine/threonine-protein kinase TOR</fullName>
        <ecNumber evidence="1">2.7.11.1</ecNumber>
    </recommendedName>
</protein>
<dbReference type="STRING" id="6216.A0A158QGA2"/>
<evidence type="ECO:0000313" key="4">
    <source>
        <dbReference type="Proteomes" id="UP000274504"/>
    </source>
</evidence>
<dbReference type="InterPro" id="IPR050517">
    <property type="entry name" value="DDR_Repair_Kinase"/>
</dbReference>
<dbReference type="GO" id="GO:0016242">
    <property type="term" value="P:negative regulation of macroautophagy"/>
    <property type="evidence" value="ECO:0007669"/>
    <property type="project" value="TreeGrafter"/>
</dbReference>
<dbReference type="GO" id="GO:0005524">
    <property type="term" value="F:ATP binding"/>
    <property type="evidence" value="ECO:0007669"/>
    <property type="project" value="UniProtKB-KW"/>
</dbReference>
<organism evidence="5">
    <name type="scientific">Hymenolepis diminuta</name>
    <name type="common">Rat tapeworm</name>
    <dbReference type="NCBI Taxonomy" id="6216"/>
    <lineage>
        <taxon>Eukaryota</taxon>
        <taxon>Metazoa</taxon>
        <taxon>Spiralia</taxon>
        <taxon>Lophotrochozoa</taxon>
        <taxon>Platyhelminthes</taxon>
        <taxon>Cestoda</taxon>
        <taxon>Eucestoda</taxon>
        <taxon>Cyclophyllidea</taxon>
        <taxon>Hymenolepididae</taxon>
        <taxon>Hymenolepis</taxon>
    </lineage>
</organism>
<dbReference type="OrthoDB" id="2250022at2759"/>